<dbReference type="EMBL" id="GIFC01010839">
    <property type="protein sequence ID" value="MXU92922.1"/>
    <property type="molecule type" value="Transcribed_RNA"/>
</dbReference>
<feature type="region of interest" description="Disordered" evidence="1">
    <location>
        <begin position="118"/>
        <end position="139"/>
    </location>
</feature>
<name>A0A6B0UT98_IXORI</name>
<dbReference type="AlphaFoldDB" id="A0A6B0UT98"/>
<protein>
    <submittedName>
        <fullName evidence="2">Putative secreted protein</fullName>
    </submittedName>
</protein>
<evidence type="ECO:0000313" key="2">
    <source>
        <dbReference type="EMBL" id="MXU92922.1"/>
    </source>
</evidence>
<proteinExistence type="predicted"/>
<sequence>MAASSSTASCESRLLRMLWWRFLRSATISAMLPSVLSVSARATGSLLYMTEKMRRTNSSMLRILSRCLSLCCITFSTSMRRKLVPTRNTSASFRQAELMRIGNGYFSKRRGKRTIVSHCSPSLPERRPLSSSVSAELAS</sequence>
<organism evidence="2">
    <name type="scientific">Ixodes ricinus</name>
    <name type="common">Common tick</name>
    <name type="synonym">Acarus ricinus</name>
    <dbReference type="NCBI Taxonomy" id="34613"/>
    <lineage>
        <taxon>Eukaryota</taxon>
        <taxon>Metazoa</taxon>
        <taxon>Ecdysozoa</taxon>
        <taxon>Arthropoda</taxon>
        <taxon>Chelicerata</taxon>
        <taxon>Arachnida</taxon>
        <taxon>Acari</taxon>
        <taxon>Parasitiformes</taxon>
        <taxon>Ixodida</taxon>
        <taxon>Ixodoidea</taxon>
        <taxon>Ixodidae</taxon>
        <taxon>Ixodinae</taxon>
        <taxon>Ixodes</taxon>
    </lineage>
</organism>
<feature type="compositionally biased region" description="Low complexity" evidence="1">
    <location>
        <begin position="129"/>
        <end position="139"/>
    </location>
</feature>
<evidence type="ECO:0000256" key="1">
    <source>
        <dbReference type="SAM" id="MobiDB-lite"/>
    </source>
</evidence>
<reference evidence="2" key="1">
    <citation type="submission" date="2019-12" db="EMBL/GenBank/DDBJ databases">
        <title>An insight into the sialome of adult female Ixodes ricinus ticks feeding for 6 days.</title>
        <authorList>
            <person name="Perner J."/>
            <person name="Ribeiro J.M.C."/>
        </authorList>
    </citation>
    <scope>NUCLEOTIDE SEQUENCE</scope>
    <source>
        <strain evidence="2">Semi-engorged</strain>
        <tissue evidence="2">Salivary glands</tissue>
    </source>
</reference>
<accession>A0A6B0UT98</accession>